<name>A0A1I5HZP8_9GAMM</name>
<proteinExistence type="predicted"/>
<organism evidence="2 3">
    <name type="scientific">Candidatus Pantoea varia</name>
    <dbReference type="NCBI Taxonomy" id="1881036"/>
    <lineage>
        <taxon>Bacteria</taxon>
        <taxon>Pseudomonadati</taxon>
        <taxon>Pseudomonadota</taxon>
        <taxon>Gammaproteobacteria</taxon>
        <taxon>Enterobacterales</taxon>
        <taxon>Erwiniaceae</taxon>
        <taxon>Pantoea</taxon>
    </lineage>
</organism>
<keyword evidence="1" id="KW-0472">Membrane</keyword>
<evidence type="ECO:0000313" key="3">
    <source>
        <dbReference type="Proteomes" id="UP000198968"/>
    </source>
</evidence>
<dbReference type="RefSeq" id="WP_090967191.1">
    <property type="nucleotide sequence ID" value="NZ_FOVG01000008.1"/>
</dbReference>
<feature type="transmembrane region" description="Helical" evidence="1">
    <location>
        <begin position="20"/>
        <end position="38"/>
    </location>
</feature>
<feature type="transmembrane region" description="Helical" evidence="1">
    <location>
        <begin position="44"/>
        <end position="63"/>
    </location>
</feature>
<feature type="transmembrane region" description="Helical" evidence="1">
    <location>
        <begin position="75"/>
        <end position="93"/>
    </location>
</feature>
<dbReference type="OrthoDB" id="9812349at2"/>
<gene>
    <name evidence="2" type="ORF">SAMN05428971_4376</name>
</gene>
<accession>A0A1I5HZP8</accession>
<keyword evidence="1" id="KW-0812">Transmembrane</keyword>
<evidence type="ECO:0000313" key="2">
    <source>
        <dbReference type="EMBL" id="SFO53440.1"/>
    </source>
</evidence>
<evidence type="ECO:0000256" key="1">
    <source>
        <dbReference type="SAM" id="Phobius"/>
    </source>
</evidence>
<dbReference type="InterPro" id="IPR008523">
    <property type="entry name" value="DUF805"/>
</dbReference>
<reference evidence="3" key="1">
    <citation type="submission" date="2016-10" db="EMBL/GenBank/DDBJ databases">
        <authorList>
            <person name="Varghese N."/>
            <person name="Submissions S."/>
        </authorList>
    </citation>
    <scope>NUCLEOTIDE SEQUENCE [LARGE SCALE GENOMIC DNA]</scope>
    <source>
        <strain evidence="3">OV426</strain>
    </source>
</reference>
<dbReference type="GO" id="GO:0005886">
    <property type="term" value="C:plasma membrane"/>
    <property type="evidence" value="ECO:0007669"/>
    <property type="project" value="TreeGrafter"/>
</dbReference>
<keyword evidence="1" id="KW-1133">Transmembrane helix</keyword>
<keyword evidence="3" id="KW-1185">Reference proteome</keyword>
<dbReference type="PANTHER" id="PTHR34980:SF1">
    <property type="entry name" value="INNER MEMBRANE PROTEIN"/>
    <property type="match status" value="1"/>
</dbReference>
<dbReference type="AlphaFoldDB" id="A0A1I5HZP8"/>
<dbReference type="Pfam" id="PF05656">
    <property type="entry name" value="DUF805"/>
    <property type="match status" value="1"/>
</dbReference>
<dbReference type="EMBL" id="FOVG01000008">
    <property type="protein sequence ID" value="SFO53440.1"/>
    <property type="molecule type" value="Genomic_DNA"/>
</dbReference>
<feature type="transmembrane region" description="Helical" evidence="1">
    <location>
        <begin position="99"/>
        <end position="120"/>
    </location>
</feature>
<sequence>MTLQQWCFSWRGRLGRRDFWIWQAVWLLTTTLLFTLAANDWVDTQMAAFGVVCLLWPASAVIVKRLHDRNRPGYWGFLVIVAWLLVAGNWSMLGGILPWLLGRAIPFVLLAGLLLELGVFRGTPGANRFGTATQPVRYRQTAHQ</sequence>
<protein>
    <submittedName>
        <fullName evidence="2">Uncharacterized membrane protein YhaH, DUF805 family</fullName>
    </submittedName>
</protein>
<dbReference type="Proteomes" id="UP000198968">
    <property type="component" value="Unassembled WGS sequence"/>
</dbReference>
<dbReference type="PANTHER" id="PTHR34980">
    <property type="entry name" value="INNER MEMBRANE PROTEIN-RELATED-RELATED"/>
    <property type="match status" value="1"/>
</dbReference>